<sequence>MTPWHMLCTAALTIAVCGIAAVALGCVWPADPPPRTRPAAHPRLPSHRTSTVPGPTDWTCALPGTPLSPDDAHNAARHHREHDCPRKRAAFATLVAYGCIVPDTSRRPYRQKVPS</sequence>
<accession>A0A917RTU4</accession>
<dbReference type="Proteomes" id="UP000638263">
    <property type="component" value="Unassembled WGS sequence"/>
</dbReference>
<reference evidence="2" key="2">
    <citation type="submission" date="2020-09" db="EMBL/GenBank/DDBJ databases">
        <authorList>
            <person name="Sun Q."/>
            <person name="Zhou Y."/>
        </authorList>
    </citation>
    <scope>NUCLEOTIDE SEQUENCE</scope>
    <source>
        <strain evidence="2">CGMCC 4.3508</strain>
    </source>
</reference>
<dbReference type="AlphaFoldDB" id="A0A917RTU4"/>
<dbReference type="EMBL" id="BMMH01000011">
    <property type="protein sequence ID" value="GGL27990.1"/>
    <property type="molecule type" value="Genomic_DNA"/>
</dbReference>
<evidence type="ECO:0000256" key="1">
    <source>
        <dbReference type="SAM" id="MobiDB-lite"/>
    </source>
</evidence>
<comment type="caution">
    <text evidence="2">The sequence shown here is derived from an EMBL/GenBank/DDBJ whole genome shotgun (WGS) entry which is preliminary data.</text>
</comment>
<keyword evidence="3" id="KW-1185">Reference proteome</keyword>
<gene>
    <name evidence="2" type="ORF">GCM10011588_48530</name>
</gene>
<reference evidence="2" key="1">
    <citation type="journal article" date="2014" name="Int. J. Syst. Evol. Microbiol.">
        <title>Complete genome sequence of Corynebacterium casei LMG S-19264T (=DSM 44701T), isolated from a smear-ripened cheese.</title>
        <authorList>
            <consortium name="US DOE Joint Genome Institute (JGI-PGF)"/>
            <person name="Walter F."/>
            <person name="Albersmeier A."/>
            <person name="Kalinowski J."/>
            <person name="Ruckert C."/>
        </authorList>
    </citation>
    <scope>NUCLEOTIDE SEQUENCE</scope>
    <source>
        <strain evidence="2">CGMCC 4.3508</strain>
    </source>
</reference>
<feature type="region of interest" description="Disordered" evidence="1">
    <location>
        <begin position="32"/>
        <end position="57"/>
    </location>
</feature>
<proteinExistence type="predicted"/>
<name>A0A917RTU4_9NOCA</name>
<organism evidence="2 3">
    <name type="scientific">Nocardia jinanensis</name>
    <dbReference type="NCBI Taxonomy" id="382504"/>
    <lineage>
        <taxon>Bacteria</taxon>
        <taxon>Bacillati</taxon>
        <taxon>Actinomycetota</taxon>
        <taxon>Actinomycetes</taxon>
        <taxon>Mycobacteriales</taxon>
        <taxon>Nocardiaceae</taxon>
        <taxon>Nocardia</taxon>
    </lineage>
</organism>
<evidence type="ECO:0000313" key="2">
    <source>
        <dbReference type="EMBL" id="GGL27990.1"/>
    </source>
</evidence>
<evidence type="ECO:0000313" key="3">
    <source>
        <dbReference type="Proteomes" id="UP000638263"/>
    </source>
</evidence>
<protein>
    <submittedName>
        <fullName evidence="2">Uncharacterized protein</fullName>
    </submittedName>
</protein>